<evidence type="ECO:0000256" key="2">
    <source>
        <dbReference type="ARBA" id="ARBA00008017"/>
    </source>
</evidence>
<dbReference type="InterPro" id="IPR010920">
    <property type="entry name" value="LSM_dom_sf"/>
</dbReference>
<dbReference type="Proteomes" id="UP001567350">
    <property type="component" value="Unassembled WGS sequence"/>
</dbReference>
<dbReference type="PANTHER" id="PTHR30347">
    <property type="entry name" value="POTASSIUM CHANNEL RELATED"/>
    <property type="match status" value="1"/>
</dbReference>
<dbReference type="SUPFAM" id="SSF50182">
    <property type="entry name" value="Sm-like ribonucleoproteins"/>
    <property type="match status" value="1"/>
</dbReference>
<feature type="domain" description="Mechanosensitive ion channel MscS" evidence="8">
    <location>
        <begin position="247"/>
        <end position="312"/>
    </location>
</feature>
<evidence type="ECO:0000313" key="12">
    <source>
        <dbReference type="Proteomes" id="UP001567350"/>
    </source>
</evidence>
<evidence type="ECO:0000259" key="8">
    <source>
        <dbReference type="Pfam" id="PF00924"/>
    </source>
</evidence>
<keyword evidence="3" id="KW-1003">Cell membrane</keyword>
<feature type="domain" description="Mechanosensitive ion channel transmembrane helices 2/3" evidence="10">
    <location>
        <begin position="204"/>
        <end position="245"/>
    </location>
</feature>
<comment type="caution">
    <text evidence="11">The sequence shown here is derived from an EMBL/GenBank/DDBJ whole genome shotgun (WGS) entry which is preliminary data.</text>
</comment>
<reference evidence="11 12" key="1">
    <citation type="submission" date="2024-08" db="EMBL/GenBank/DDBJ databases">
        <authorList>
            <person name="Feng Z."/>
            <person name="Ronholm J."/>
        </authorList>
    </citation>
    <scope>NUCLEOTIDE SEQUENCE [LARGE SCALE GENOMIC DNA]</scope>
    <source>
        <strain evidence="11 12">4-AB0-8</strain>
    </source>
</reference>
<evidence type="ECO:0000256" key="6">
    <source>
        <dbReference type="ARBA" id="ARBA00023136"/>
    </source>
</evidence>
<dbReference type="InterPro" id="IPR023408">
    <property type="entry name" value="MscS_beta-dom_sf"/>
</dbReference>
<evidence type="ECO:0000256" key="3">
    <source>
        <dbReference type="ARBA" id="ARBA00022475"/>
    </source>
</evidence>
<dbReference type="Pfam" id="PF21088">
    <property type="entry name" value="MS_channel_1st"/>
    <property type="match status" value="1"/>
</dbReference>
<feature type="transmembrane region" description="Helical" evidence="7">
    <location>
        <begin position="83"/>
        <end position="102"/>
    </location>
</feature>
<comment type="similarity">
    <text evidence="2">Belongs to the MscS (TC 1.A.23) family.</text>
</comment>
<keyword evidence="12" id="KW-1185">Reference proteome</keyword>
<feature type="domain" description="Mechanosensitive ion channel MscS C-terminal" evidence="9">
    <location>
        <begin position="321"/>
        <end position="403"/>
    </location>
</feature>
<feature type="transmembrane region" description="Helical" evidence="7">
    <location>
        <begin position="122"/>
        <end position="143"/>
    </location>
</feature>
<dbReference type="Pfam" id="PF21082">
    <property type="entry name" value="MS_channel_3rd"/>
    <property type="match status" value="1"/>
</dbReference>
<organism evidence="11 12">
    <name type="scientific">Comamonas jiangduensis</name>
    <dbReference type="NCBI Taxonomy" id="1194168"/>
    <lineage>
        <taxon>Bacteria</taxon>
        <taxon>Pseudomonadati</taxon>
        <taxon>Pseudomonadota</taxon>
        <taxon>Betaproteobacteria</taxon>
        <taxon>Burkholderiales</taxon>
        <taxon>Comamonadaceae</taxon>
        <taxon>Comamonas</taxon>
    </lineage>
</organism>
<sequence length="438" mass="47706">MDIFDKLIDDFNNSSAWLEFFIVVGGLLLAYVGVRWWGASLKDKGRASAIWFGHRPVSGAMFPLLALLLIYSAQLVVTHYMPVFWLRVAVSLLFSLTIIRFVARVLSKTFPQSTSMRLLEKVFSWAVWGVAVLQTLGLLPAVTGQLESISLTLGKSQINLLSLIEGVLSAGLMMVFVLWIASLFEQHVINRWVSDLSMRKVGMNITKVVLLTVGLLVSLSWVGVDLTALSVMGGAVGVGLGFGMQKIASNYVSGFLVLLERALRIGDNVRVDGFEGRITDIKTRFTVIRASNGREAIVPNETLITQRVENLSQADRQFLLSTTIVVGMDSDEVLVSEILLGAASRQPRVLSNPAPSVQLVDFVEHGLQFTLSYYINDPQNGQGNIRSQVNLALLQSLREAGVSLPVPKQIVQFLPHPDGAAASVAVPAAASSSPREST</sequence>
<dbReference type="Gene3D" id="2.30.30.60">
    <property type="match status" value="1"/>
</dbReference>
<gene>
    <name evidence="11" type="ORF">ACBP88_08230</name>
</gene>
<dbReference type="PANTHER" id="PTHR30347:SF1">
    <property type="entry name" value="MECHANOSENSITIVE CHANNEL MSCK"/>
    <property type="match status" value="1"/>
</dbReference>
<dbReference type="InterPro" id="IPR006685">
    <property type="entry name" value="MscS_channel_2nd"/>
</dbReference>
<feature type="transmembrane region" description="Helical" evidence="7">
    <location>
        <begin position="20"/>
        <end position="38"/>
    </location>
</feature>
<dbReference type="EMBL" id="JBGJLR010000006">
    <property type="protein sequence ID" value="MEZ2739451.1"/>
    <property type="molecule type" value="Genomic_DNA"/>
</dbReference>
<protein>
    <submittedName>
        <fullName evidence="11">Mechanosensitive ion channel family protein</fullName>
    </submittedName>
</protein>
<evidence type="ECO:0000256" key="1">
    <source>
        <dbReference type="ARBA" id="ARBA00004651"/>
    </source>
</evidence>
<feature type="transmembrane region" description="Helical" evidence="7">
    <location>
        <begin position="59"/>
        <end position="77"/>
    </location>
</feature>
<dbReference type="Pfam" id="PF00924">
    <property type="entry name" value="MS_channel_2nd"/>
    <property type="match status" value="1"/>
</dbReference>
<comment type="subcellular location">
    <subcellularLocation>
        <location evidence="1">Cell membrane</location>
        <topology evidence="1">Multi-pass membrane protein</topology>
    </subcellularLocation>
</comment>
<dbReference type="InterPro" id="IPR052702">
    <property type="entry name" value="MscS-like_channel"/>
</dbReference>
<dbReference type="InterPro" id="IPR011066">
    <property type="entry name" value="MscS_channel_C_sf"/>
</dbReference>
<evidence type="ECO:0000256" key="7">
    <source>
        <dbReference type="SAM" id="Phobius"/>
    </source>
</evidence>
<dbReference type="InterPro" id="IPR049142">
    <property type="entry name" value="MS_channel_1st"/>
</dbReference>
<evidence type="ECO:0000259" key="10">
    <source>
        <dbReference type="Pfam" id="PF21088"/>
    </source>
</evidence>
<evidence type="ECO:0000256" key="5">
    <source>
        <dbReference type="ARBA" id="ARBA00022989"/>
    </source>
</evidence>
<keyword evidence="6 7" id="KW-0472">Membrane</keyword>
<dbReference type="InterPro" id="IPR011014">
    <property type="entry name" value="MscS_channel_TM-2"/>
</dbReference>
<feature type="transmembrane region" description="Helical" evidence="7">
    <location>
        <begin position="205"/>
        <end position="224"/>
    </location>
</feature>
<keyword evidence="4 7" id="KW-0812">Transmembrane</keyword>
<evidence type="ECO:0000256" key="4">
    <source>
        <dbReference type="ARBA" id="ARBA00022692"/>
    </source>
</evidence>
<name>A0ABV4IE51_9BURK</name>
<dbReference type="RefSeq" id="WP_370891676.1">
    <property type="nucleotide sequence ID" value="NZ_JBGJLR010000006.1"/>
</dbReference>
<dbReference type="InterPro" id="IPR049278">
    <property type="entry name" value="MS_channel_C"/>
</dbReference>
<dbReference type="Gene3D" id="1.10.287.1260">
    <property type="match status" value="1"/>
</dbReference>
<dbReference type="Gene3D" id="3.30.70.100">
    <property type="match status" value="1"/>
</dbReference>
<dbReference type="SUPFAM" id="SSF82689">
    <property type="entry name" value="Mechanosensitive channel protein MscS (YggB), C-terminal domain"/>
    <property type="match status" value="1"/>
</dbReference>
<evidence type="ECO:0000313" key="11">
    <source>
        <dbReference type="EMBL" id="MEZ2739451.1"/>
    </source>
</evidence>
<evidence type="ECO:0000259" key="9">
    <source>
        <dbReference type="Pfam" id="PF21082"/>
    </source>
</evidence>
<dbReference type="SUPFAM" id="SSF82861">
    <property type="entry name" value="Mechanosensitive channel protein MscS (YggB), transmembrane region"/>
    <property type="match status" value="1"/>
</dbReference>
<proteinExistence type="inferred from homology"/>
<keyword evidence="5 7" id="KW-1133">Transmembrane helix</keyword>
<accession>A0ABV4IE51</accession>
<feature type="transmembrane region" description="Helical" evidence="7">
    <location>
        <begin position="163"/>
        <end position="184"/>
    </location>
</feature>